<evidence type="ECO:0000313" key="1">
    <source>
        <dbReference type="Proteomes" id="UP000887580"/>
    </source>
</evidence>
<dbReference type="WBParaSite" id="PS1159_v2.g16809.t1">
    <property type="protein sequence ID" value="PS1159_v2.g16809.t1"/>
    <property type="gene ID" value="PS1159_v2.g16809"/>
</dbReference>
<accession>A0AC35FH84</accession>
<protein>
    <submittedName>
        <fullName evidence="2">Uncharacterized protein</fullName>
    </submittedName>
</protein>
<dbReference type="Proteomes" id="UP000887580">
    <property type="component" value="Unplaced"/>
</dbReference>
<reference evidence="2" key="1">
    <citation type="submission" date="2022-11" db="UniProtKB">
        <authorList>
            <consortium name="WormBaseParasite"/>
        </authorList>
    </citation>
    <scope>IDENTIFICATION</scope>
</reference>
<sequence length="1506" mass="169913">MFNTIIFWRKNLLTVAQIGEDQGDTASAEDDLHLSSLNKLDNYVFDDRITIYVEPGFDTIGGPQMCLATFVPNSAALSTAIKHFYSRLSSFAAELDQGIPDILISFVSTDTVLGAEAKAKVTAGLSKIVSHCGLWLITSGEQNDPLAAICTSVVKSILPHSDRCEETLIIAINSIDAAHRSTSIPSKRRQQSMADTSVNTYYFVLNRQNLTQRQKLEFRSHAAIKLANPPPALLIGVPFENTTNSSSQTPSGTLSPAIILPNSVKHDCRPLPVTLFCGTALASIFELKNYLECGVPCLIVQDASDICALLRTSHIFYRSANFAHDNFIAWLKCELRAIMIEEGECDFTLDEAQKAVCQCLSVAMGDHSLLSFITSDSLDLLPNYFIDLLMRAATSNDDYRQTLSLAVKLNVSSALKTVNLGSLFNDEQFENILVDALCYDYRIDVVDALLDSHPYLHVTPRLLMRWLDNVVDLDFFNIVVVGQCLGYSNKLTTFGEDFANDMDSLFFRLSGGFSNLFPVDYFSQPNPTKDRSKSMQILALWALCLNQVEVVKCIWAHSPEPMPLALVMSRIAKSLAFEGREYFFYEERLKRLAYYLTNAACNLLDEAYKSAPKPAYLTLCQKLSNFNRLTMTRLAYETNNREFISHECCQRWVLRLFYSNLKIGQIVNGFSLPRWLKILLSAVFVVPIWIWISVGPSSSEFSGHDLPPTEQPKAQVSPTVALLQNGQPKKRVRAASTYSMHSGRSYGLHKDETAAPSRDERNAYNAGQQTSITFGTETPRSGIAQSLHVGGNDEVEAMLPQDDRKYRSSLDIPSRRKGVRRKATRASLGEFYSAPIVKYWLSLIFRVLYLCFFAYSIALPGCGNAWFDYALWLWTLMWLVESIWVIYLRCRDTNISQLRWTLFDVISVTLFLIALITFESTGRLMIKYVSFPSAYLVKVIWSCLLLYQCYATLFIYIPLSDLLGPLLVRVKLMVTRDFVYFFILVSLAVCSTAIAVKAIVYPDLEPTISVIKNHISWAWMQLFTTDLKALEQTEKCKASFLAPRSRDYCTTVGGFANHECPADSHATYFVIVEYLIVLKLICWPLLFALFAKTAKEVDDEADKIWKYQLYGLATDFSLRPCLPPPFTPLFFIGVTCCQISSCACGFFNKVSFTSSDHPDVVHHSRHDTSLSLSPSKLSVIYRNPSVPNQKIGTTKHFYCKAALDYWKSSLANTDNKLERRLSAFTKSLNEKVHHLIVSSNFSGIAAQSDERKVWSAGDPDESKRVIVNEKYRSWHVLIPDYCPPNFSKPPQEFPQELQKYVDQTSPHHFADLCKQWRQKKLHDLLKEKSTDLQLSTIGLPLNPSGRTGLSGRGNLVKFGPNNLQFYVIINRTSAQQLTILTTPDNDLPKKQRYDYNRADEYLHNILTTINVPDPSAQIYSTKGHLTTGQIDNCVSHVCTQPLSTSEDTDNAWTEADVWAVSLTEPLDYQINMSPNGFKWVPANYLFSQKLRNDFIKRSLQAFKLQT</sequence>
<evidence type="ECO:0000313" key="2">
    <source>
        <dbReference type="WBParaSite" id="PS1159_v2.g16809.t1"/>
    </source>
</evidence>
<organism evidence="1 2">
    <name type="scientific">Panagrolaimus sp. PS1159</name>
    <dbReference type="NCBI Taxonomy" id="55785"/>
    <lineage>
        <taxon>Eukaryota</taxon>
        <taxon>Metazoa</taxon>
        <taxon>Ecdysozoa</taxon>
        <taxon>Nematoda</taxon>
        <taxon>Chromadorea</taxon>
        <taxon>Rhabditida</taxon>
        <taxon>Tylenchina</taxon>
        <taxon>Panagrolaimomorpha</taxon>
        <taxon>Panagrolaimoidea</taxon>
        <taxon>Panagrolaimidae</taxon>
        <taxon>Panagrolaimus</taxon>
    </lineage>
</organism>
<proteinExistence type="predicted"/>
<name>A0AC35FH84_9BILA</name>